<dbReference type="PROSITE" id="PS51707">
    <property type="entry name" value="CYTH"/>
    <property type="match status" value="1"/>
</dbReference>
<organism evidence="3 4">
    <name type="scientific">Temperatibacter marinus</name>
    <dbReference type="NCBI Taxonomy" id="1456591"/>
    <lineage>
        <taxon>Bacteria</taxon>
        <taxon>Pseudomonadati</taxon>
        <taxon>Pseudomonadota</taxon>
        <taxon>Alphaproteobacteria</taxon>
        <taxon>Kordiimonadales</taxon>
        <taxon>Temperatibacteraceae</taxon>
        <taxon>Temperatibacter</taxon>
    </lineage>
</organism>
<dbReference type="SUPFAM" id="SSF55154">
    <property type="entry name" value="CYTH-like phosphatases"/>
    <property type="match status" value="1"/>
</dbReference>
<dbReference type="InterPro" id="IPR023577">
    <property type="entry name" value="CYTH_domain"/>
</dbReference>
<dbReference type="PIRSF" id="PIRSF016487">
    <property type="entry name" value="CYTH_UCP016487"/>
    <property type="match status" value="1"/>
</dbReference>
<dbReference type="RefSeq" id="WP_310798359.1">
    <property type="nucleotide sequence ID" value="NZ_CP123872.1"/>
</dbReference>
<accession>A0AA52EHC3</accession>
<feature type="domain" description="CYTH" evidence="2">
    <location>
        <begin position="6"/>
        <end position="150"/>
    </location>
</feature>
<dbReference type="KEGG" id="tmk:QGN29_13305"/>
<evidence type="ECO:0000313" key="4">
    <source>
        <dbReference type="Proteomes" id="UP001268683"/>
    </source>
</evidence>
<keyword evidence="4" id="KW-1185">Reference proteome</keyword>
<dbReference type="PANTHER" id="PTHR40114">
    <property type="entry name" value="SLR0698 PROTEIN"/>
    <property type="match status" value="1"/>
</dbReference>
<dbReference type="InterPro" id="IPR012042">
    <property type="entry name" value="NeuTTM/CthTTM-like"/>
</dbReference>
<dbReference type="Pfam" id="PF01928">
    <property type="entry name" value="CYTH"/>
    <property type="match status" value="1"/>
</dbReference>
<evidence type="ECO:0000259" key="2">
    <source>
        <dbReference type="PROSITE" id="PS51707"/>
    </source>
</evidence>
<dbReference type="Gene3D" id="2.40.320.10">
    <property type="entry name" value="Hypothetical Protein Pfu-838710-001"/>
    <property type="match status" value="1"/>
</dbReference>
<evidence type="ECO:0000256" key="1">
    <source>
        <dbReference type="PIRSR" id="PIRSR016487-1"/>
    </source>
</evidence>
<dbReference type="AlphaFoldDB" id="A0AA52EHC3"/>
<dbReference type="EMBL" id="CP123872">
    <property type="protein sequence ID" value="WND02524.1"/>
    <property type="molecule type" value="Genomic_DNA"/>
</dbReference>
<proteinExistence type="predicted"/>
<protein>
    <submittedName>
        <fullName evidence="3">CYTH domain-containing protein</fullName>
    </submittedName>
</protein>
<dbReference type="InterPro" id="IPR033469">
    <property type="entry name" value="CYTH-like_dom_sf"/>
</dbReference>
<gene>
    <name evidence="3" type="ORF">QGN29_13305</name>
</gene>
<evidence type="ECO:0000313" key="3">
    <source>
        <dbReference type="EMBL" id="WND02524.1"/>
    </source>
</evidence>
<dbReference type="PANTHER" id="PTHR40114:SF1">
    <property type="entry name" value="SLR0698 PROTEIN"/>
    <property type="match status" value="1"/>
</dbReference>
<feature type="active site" description="Proton acceptor" evidence="1">
    <location>
        <position position="32"/>
    </location>
</feature>
<dbReference type="SMART" id="SM01118">
    <property type="entry name" value="CYTH"/>
    <property type="match status" value="1"/>
</dbReference>
<reference evidence="3" key="1">
    <citation type="submission" date="2023-04" db="EMBL/GenBank/DDBJ databases">
        <title>Complete genome sequence of Temperatibacter marinus.</title>
        <authorList>
            <person name="Rong J.-C."/>
            <person name="Yi M.-L."/>
            <person name="Zhao Q."/>
        </authorList>
    </citation>
    <scope>NUCLEOTIDE SEQUENCE</scope>
    <source>
        <strain evidence="3">NBRC 110045</strain>
    </source>
</reference>
<sequence>MSKTRHKEIERKFLVRGEPWQGMGGTLIRQAYLMRSEEKILRIRQKGNDFYLTLKIGAGMTRFEFEQKIDDIQGEALLNLHALETPIQKMRYAIKHGAHIWDVDVFYAENSGLVMAEIELESEEEAFELPEWAAVEVTGDDRFQNSYLAQKAFKNWQ</sequence>
<name>A0AA52EHC3_9PROT</name>
<dbReference type="Proteomes" id="UP001268683">
    <property type="component" value="Chromosome"/>
</dbReference>